<proteinExistence type="predicted"/>
<dbReference type="EMBL" id="CM023481">
    <property type="protein sequence ID" value="KAH6945706.1"/>
    <property type="molecule type" value="Genomic_DNA"/>
</dbReference>
<protein>
    <submittedName>
        <fullName evidence="1">Uncharacterized protein</fullName>
    </submittedName>
</protein>
<reference evidence="1" key="1">
    <citation type="submission" date="2020-05" db="EMBL/GenBank/DDBJ databases">
        <title>Large-scale comparative analyses of tick genomes elucidate their genetic diversity and vector capacities.</title>
        <authorList>
            <person name="Jia N."/>
            <person name="Wang J."/>
            <person name="Shi W."/>
            <person name="Du L."/>
            <person name="Sun Y."/>
            <person name="Zhan W."/>
            <person name="Jiang J."/>
            <person name="Wang Q."/>
            <person name="Zhang B."/>
            <person name="Ji P."/>
            <person name="Sakyi L.B."/>
            <person name="Cui X."/>
            <person name="Yuan T."/>
            <person name="Jiang B."/>
            <person name="Yang W."/>
            <person name="Lam T.T.-Y."/>
            <person name="Chang Q."/>
            <person name="Ding S."/>
            <person name="Wang X."/>
            <person name="Zhu J."/>
            <person name="Ruan X."/>
            <person name="Zhao L."/>
            <person name="Wei J."/>
            <person name="Que T."/>
            <person name="Du C."/>
            <person name="Cheng J."/>
            <person name="Dai P."/>
            <person name="Han X."/>
            <person name="Huang E."/>
            <person name="Gao Y."/>
            <person name="Liu J."/>
            <person name="Shao H."/>
            <person name="Ye R."/>
            <person name="Li L."/>
            <person name="Wei W."/>
            <person name="Wang X."/>
            <person name="Wang C."/>
            <person name="Yang T."/>
            <person name="Huo Q."/>
            <person name="Li W."/>
            <person name="Guo W."/>
            <person name="Chen H."/>
            <person name="Zhou L."/>
            <person name="Ni X."/>
            <person name="Tian J."/>
            <person name="Zhou Y."/>
            <person name="Sheng Y."/>
            <person name="Liu T."/>
            <person name="Pan Y."/>
            <person name="Xia L."/>
            <person name="Li J."/>
            <person name="Zhao F."/>
            <person name="Cao W."/>
        </authorList>
    </citation>
    <scope>NUCLEOTIDE SEQUENCE</scope>
    <source>
        <strain evidence="1">Hyas-2018</strain>
    </source>
</reference>
<sequence>MKQSLRRQPRRNSQPTPTKIRCRRCWHEYLDGGGGKETRPSALHQLQTSPMLLTVLQGIPGKRADVRGLHRVTDHATAPPRDVRRLPIMLTGWGPPEESIDHIIRNCPRLPMESRVTLTLAGLLALSDDRADICAERADNAKRQLKEWSCLRWQVENSSQHLT</sequence>
<accession>A0ACB7TEW4</accession>
<dbReference type="Proteomes" id="UP000821845">
    <property type="component" value="Chromosome 1"/>
</dbReference>
<comment type="caution">
    <text evidence="1">The sequence shown here is derived from an EMBL/GenBank/DDBJ whole genome shotgun (WGS) entry which is preliminary data.</text>
</comment>
<evidence type="ECO:0000313" key="2">
    <source>
        <dbReference type="Proteomes" id="UP000821845"/>
    </source>
</evidence>
<keyword evidence="2" id="KW-1185">Reference proteome</keyword>
<name>A0ACB7TEW4_HYAAI</name>
<gene>
    <name evidence="1" type="ORF">HPB50_009685</name>
</gene>
<organism evidence="1 2">
    <name type="scientific">Hyalomma asiaticum</name>
    <name type="common">Tick</name>
    <dbReference type="NCBI Taxonomy" id="266040"/>
    <lineage>
        <taxon>Eukaryota</taxon>
        <taxon>Metazoa</taxon>
        <taxon>Ecdysozoa</taxon>
        <taxon>Arthropoda</taxon>
        <taxon>Chelicerata</taxon>
        <taxon>Arachnida</taxon>
        <taxon>Acari</taxon>
        <taxon>Parasitiformes</taxon>
        <taxon>Ixodida</taxon>
        <taxon>Ixodoidea</taxon>
        <taxon>Ixodidae</taxon>
        <taxon>Hyalomminae</taxon>
        <taxon>Hyalomma</taxon>
    </lineage>
</organism>
<evidence type="ECO:0000313" key="1">
    <source>
        <dbReference type="EMBL" id="KAH6945706.1"/>
    </source>
</evidence>